<dbReference type="Proteomes" id="UP001321473">
    <property type="component" value="Unassembled WGS sequence"/>
</dbReference>
<accession>A0AAQ4DPC1</accession>
<dbReference type="PANTHER" id="PTHR24559">
    <property type="entry name" value="TRANSPOSON TY3-I GAG-POL POLYPROTEIN"/>
    <property type="match status" value="1"/>
</dbReference>
<dbReference type="Pfam" id="PF00078">
    <property type="entry name" value="RVT_1"/>
    <property type="match status" value="1"/>
</dbReference>
<dbReference type="AlphaFoldDB" id="A0AAQ4DPC1"/>
<dbReference type="Gene3D" id="3.10.10.10">
    <property type="entry name" value="HIV Type 1 Reverse Transcriptase, subunit A, domain 1"/>
    <property type="match status" value="1"/>
</dbReference>
<dbReference type="InterPro" id="IPR053134">
    <property type="entry name" value="RNA-dir_DNA_polymerase"/>
</dbReference>
<evidence type="ECO:0000313" key="2">
    <source>
        <dbReference type="EMBL" id="KAK8764311.1"/>
    </source>
</evidence>
<keyword evidence="3" id="KW-1185">Reference proteome</keyword>
<dbReference type="PANTHER" id="PTHR24559:SF444">
    <property type="entry name" value="REVERSE TRANSCRIPTASE DOMAIN-CONTAINING PROTEIN"/>
    <property type="match status" value="1"/>
</dbReference>
<comment type="caution">
    <text evidence="2">The sequence shown here is derived from an EMBL/GenBank/DDBJ whole genome shotgun (WGS) entry which is preliminary data.</text>
</comment>
<dbReference type="EMBL" id="JARKHS020028401">
    <property type="protein sequence ID" value="KAK8764311.1"/>
    <property type="molecule type" value="Genomic_DNA"/>
</dbReference>
<name>A0AAQ4DPC1_AMBAM</name>
<organism evidence="2 3">
    <name type="scientific">Amblyomma americanum</name>
    <name type="common">Lone star tick</name>
    <dbReference type="NCBI Taxonomy" id="6943"/>
    <lineage>
        <taxon>Eukaryota</taxon>
        <taxon>Metazoa</taxon>
        <taxon>Ecdysozoa</taxon>
        <taxon>Arthropoda</taxon>
        <taxon>Chelicerata</taxon>
        <taxon>Arachnida</taxon>
        <taxon>Acari</taxon>
        <taxon>Parasitiformes</taxon>
        <taxon>Ixodida</taxon>
        <taxon>Ixodoidea</taxon>
        <taxon>Ixodidae</taxon>
        <taxon>Amblyomminae</taxon>
        <taxon>Amblyomma</taxon>
    </lineage>
</organism>
<dbReference type="SUPFAM" id="SSF56672">
    <property type="entry name" value="DNA/RNA polymerases"/>
    <property type="match status" value="1"/>
</dbReference>
<dbReference type="InterPro" id="IPR000477">
    <property type="entry name" value="RT_dom"/>
</dbReference>
<evidence type="ECO:0000313" key="3">
    <source>
        <dbReference type="Proteomes" id="UP001321473"/>
    </source>
</evidence>
<feature type="domain" description="Reverse transcriptase" evidence="1">
    <location>
        <begin position="29"/>
        <end position="145"/>
    </location>
</feature>
<dbReference type="InterPro" id="IPR043128">
    <property type="entry name" value="Rev_trsase/Diguanyl_cyclase"/>
</dbReference>
<reference evidence="2 3" key="1">
    <citation type="journal article" date="2023" name="Arcadia Sci">
        <title>De novo assembly of a long-read Amblyomma americanum tick genome.</title>
        <authorList>
            <person name="Chou S."/>
            <person name="Poskanzer K.E."/>
            <person name="Rollins M."/>
            <person name="Thuy-Boun P.S."/>
        </authorList>
    </citation>
    <scope>NUCLEOTIDE SEQUENCE [LARGE SCALE GENOMIC DNA]</scope>
    <source>
        <strain evidence="2">F_SG_1</strain>
        <tissue evidence="2">Salivary glands</tissue>
    </source>
</reference>
<gene>
    <name evidence="2" type="ORF">V5799_033086</name>
</gene>
<sequence>MRIAKAEFEAEGIARRSDGPWASPLQLVPRKTAGWRPCRDNRALNARTILDMYIVHHIEDFAHHFYGCHVISVLHLVKAYTQIPVHLDDILETAIITPFGLFEFSFMSFGLRNAGQTFQCFIDVVVRGIDFSFVYLDVILVFSPKAD</sequence>
<evidence type="ECO:0000259" key="1">
    <source>
        <dbReference type="Pfam" id="PF00078"/>
    </source>
</evidence>
<dbReference type="Gene3D" id="3.30.70.270">
    <property type="match status" value="1"/>
</dbReference>
<dbReference type="GO" id="GO:0071897">
    <property type="term" value="P:DNA biosynthetic process"/>
    <property type="evidence" value="ECO:0007669"/>
    <property type="project" value="UniProtKB-ARBA"/>
</dbReference>
<dbReference type="InterPro" id="IPR043502">
    <property type="entry name" value="DNA/RNA_pol_sf"/>
</dbReference>
<proteinExistence type="predicted"/>
<dbReference type="CDD" id="cd01647">
    <property type="entry name" value="RT_LTR"/>
    <property type="match status" value="1"/>
</dbReference>
<protein>
    <recommendedName>
        <fullName evidence="1">Reverse transcriptase domain-containing protein</fullName>
    </recommendedName>
</protein>